<dbReference type="Gene3D" id="2.20.28.30">
    <property type="entry name" value="RNA polymerase ii, chain L"/>
    <property type="match status" value="1"/>
</dbReference>
<reference evidence="2 3" key="1">
    <citation type="submission" date="2015-07" db="EMBL/GenBank/DDBJ databases">
        <title>Whole genome sequence of Ardenticatena maritima DSM 23922.</title>
        <authorList>
            <person name="Hemp J."/>
            <person name="Ward L.M."/>
            <person name="Pace L.A."/>
            <person name="Fischer W.W."/>
        </authorList>
    </citation>
    <scope>NUCLEOTIDE SEQUENCE [LARGE SCALE GENOMIC DNA]</scope>
    <source>
        <strain evidence="2 3">110S</strain>
    </source>
</reference>
<keyword evidence="1" id="KW-0472">Membrane</keyword>
<dbReference type="AlphaFoldDB" id="A0A0P6Y935"/>
<feature type="transmembrane region" description="Helical" evidence="1">
    <location>
        <begin position="74"/>
        <end position="97"/>
    </location>
</feature>
<dbReference type="Proteomes" id="UP000050502">
    <property type="component" value="Unassembled WGS sequence"/>
</dbReference>
<sequence>MVAAAVAVVAAAALAKPLHPHHNEHKEQASMRSSNTTGLILGSTLIALGVLFFGCALLWGIANMQEGHLRLSGLLFMLILITPVALIFIGGGGFILMRARREGAEMANVARQRALLNMVETAGKVSLREAALELNAPLATIRQDVRDLVGKRLFSGYIDWDEGVLYAREAADLLTNSTCPNCGARLELAGRGVVECPYCGTTVFTSQ</sequence>
<accession>A0A0P6Y935</accession>
<keyword evidence="1" id="KW-0812">Transmembrane</keyword>
<name>A0A0P6Y935_9CHLR</name>
<proteinExistence type="predicted"/>
<gene>
    <name evidence="2" type="ORF">SE16_03240</name>
</gene>
<comment type="caution">
    <text evidence="2">The sequence shown here is derived from an EMBL/GenBank/DDBJ whole genome shotgun (WGS) entry which is preliminary data.</text>
</comment>
<dbReference type="SUPFAM" id="SSF63393">
    <property type="entry name" value="RNA polymerase subunits"/>
    <property type="match status" value="1"/>
</dbReference>
<evidence type="ECO:0000256" key="1">
    <source>
        <dbReference type="SAM" id="Phobius"/>
    </source>
</evidence>
<protein>
    <submittedName>
        <fullName evidence="2">Uncharacterized protein</fullName>
    </submittedName>
</protein>
<evidence type="ECO:0000313" key="3">
    <source>
        <dbReference type="Proteomes" id="UP000050502"/>
    </source>
</evidence>
<dbReference type="EMBL" id="LGKN01000003">
    <property type="protein sequence ID" value="KPL89467.1"/>
    <property type="molecule type" value="Genomic_DNA"/>
</dbReference>
<organism evidence="2 3">
    <name type="scientific">Ardenticatena maritima</name>
    <dbReference type="NCBI Taxonomy" id="872965"/>
    <lineage>
        <taxon>Bacteria</taxon>
        <taxon>Bacillati</taxon>
        <taxon>Chloroflexota</taxon>
        <taxon>Ardenticatenia</taxon>
        <taxon>Ardenticatenales</taxon>
        <taxon>Ardenticatenaceae</taxon>
        <taxon>Ardenticatena</taxon>
    </lineage>
</organism>
<feature type="transmembrane region" description="Helical" evidence="1">
    <location>
        <begin position="39"/>
        <end position="62"/>
    </location>
</feature>
<evidence type="ECO:0000313" key="2">
    <source>
        <dbReference type="EMBL" id="KPL89467.1"/>
    </source>
</evidence>
<dbReference type="InterPro" id="IPR029040">
    <property type="entry name" value="RPABC4/Spt4"/>
</dbReference>
<keyword evidence="1" id="KW-1133">Transmembrane helix</keyword>